<protein>
    <submittedName>
        <fullName evidence="2">Uncharacterized protein</fullName>
    </submittedName>
</protein>
<dbReference type="Proteomes" id="UP000284531">
    <property type="component" value="Unassembled WGS sequence"/>
</dbReference>
<dbReference type="OrthoDB" id="1121860at2"/>
<keyword evidence="1" id="KW-0472">Membrane</keyword>
<evidence type="ECO:0000256" key="1">
    <source>
        <dbReference type="SAM" id="Phobius"/>
    </source>
</evidence>
<keyword evidence="3" id="KW-1185">Reference proteome</keyword>
<gene>
    <name evidence="2" type="ORF">BXY64_1198</name>
</gene>
<evidence type="ECO:0000313" key="3">
    <source>
        <dbReference type="Proteomes" id="UP000284531"/>
    </source>
</evidence>
<keyword evidence="1" id="KW-0812">Transmembrane</keyword>
<keyword evidence="1" id="KW-1133">Transmembrane helix</keyword>
<proteinExistence type="predicted"/>
<accession>A0A419X8Z7</accession>
<dbReference type="RefSeq" id="WP_147375912.1">
    <property type="nucleotide sequence ID" value="NZ_RAPQ01000008.1"/>
</dbReference>
<comment type="caution">
    <text evidence="2">The sequence shown here is derived from an EMBL/GenBank/DDBJ whole genome shotgun (WGS) entry which is preliminary data.</text>
</comment>
<feature type="transmembrane region" description="Helical" evidence="1">
    <location>
        <begin position="42"/>
        <end position="62"/>
    </location>
</feature>
<dbReference type="EMBL" id="RAPQ01000008">
    <property type="protein sequence ID" value="RKE04182.1"/>
    <property type="molecule type" value="Genomic_DNA"/>
</dbReference>
<sequence length="75" mass="8012">MNKISSFVIGTLSTMGVAESLGMGSPNIQAVQEVPVDSAEALISVIGGAISTIIVALLKRWWKKLDERKKQPNTS</sequence>
<dbReference type="AlphaFoldDB" id="A0A419X8Z7"/>
<evidence type="ECO:0000313" key="2">
    <source>
        <dbReference type="EMBL" id="RKE04182.1"/>
    </source>
</evidence>
<name>A0A419X8Z7_9BACT</name>
<organism evidence="2 3">
    <name type="scientific">Marinifilum flexuosum</name>
    <dbReference type="NCBI Taxonomy" id="1117708"/>
    <lineage>
        <taxon>Bacteria</taxon>
        <taxon>Pseudomonadati</taxon>
        <taxon>Bacteroidota</taxon>
        <taxon>Bacteroidia</taxon>
        <taxon>Marinilabiliales</taxon>
        <taxon>Marinifilaceae</taxon>
    </lineage>
</organism>
<reference evidence="2 3" key="1">
    <citation type="submission" date="2018-09" db="EMBL/GenBank/DDBJ databases">
        <title>Genomic Encyclopedia of Archaeal and Bacterial Type Strains, Phase II (KMG-II): from individual species to whole genera.</title>
        <authorList>
            <person name="Goeker M."/>
        </authorList>
    </citation>
    <scope>NUCLEOTIDE SEQUENCE [LARGE SCALE GENOMIC DNA]</scope>
    <source>
        <strain evidence="2 3">DSM 21950</strain>
    </source>
</reference>